<feature type="region of interest" description="Disordered" evidence="1">
    <location>
        <begin position="706"/>
        <end position="759"/>
    </location>
</feature>
<protein>
    <submittedName>
        <fullName evidence="2">Uncharacterized protein</fullName>
    </submittedName>
</protein>
<sequence>MDLSQVKLNKTEWDSIEIPVNDKEKDILKMIIDGYDDINIRRNSNQSMASYLRMTSISNIDDYIYKEYFEQTVSEIDSTLVCNVSTKKLKKVDLMRLNLNKVENLHKYGVFESKLLDLAKSIVTSAHKNKPFHVSYFTLYKFITLTVPHVNKYVNDCVLSILQKYESKVTLRQLVLDAPNVLEKNHELTSNQDITLYSHQKDIFRALRNPEYKDNSENYLRIKEIMESYTASDDEDEDTFDGQQEEIEQATAALVDLNTPKKSTLVLYSAPTGTGKTLTPLALTSNYRVIFVCAARHVGLALAKNAITMGRKVAFAFGCETASDVRLHYSAASVYTTNPRTGKISKVDNSVGDKVEIMICDIKSYLCAMHYMTAFNPVPNLLMYWDEPTISLDYESHPLHEHIHKMWKENVVPNIVLSSATLPPENEIGETIGDFMGKFPNTNVVSIKSHDAKKSIPIIDKNGYNVTPHFVTNSEDYEVALNAANHCSSNKTLLRYIDLSECVNFIALLEENNYITQRFQIERHFTELDDISAIKIKEHYLFLLKNVAPGLWGAILSTLRMTRKQVLTVNASVDTKGNRIRKVKSIGPGTTTSSSTDLPLHPKAVLNAGEPISKQSSIRFPVDDLPKPPADKNVSDPPGVFITTKDAETLTGGPTIFIAEDVEKIAKFYMKQSFIPASVIQTIMEKIEHNNKLSVRISELEAKVEDMTSSSESKDKGSNYGSSSGSGGKKSDGGRNLKKQQKTTTADQDDRLETTSSSLKSLQDQLSATYRMIKPAELNEVFIPNKNAHIDRWASNPDTTNAFTSNISNDVVCEIMAIEGVNDTWKVLLLMGIGVFTNHTSQSYTEVMKRMASEQRLYLIIASSDYIYGTNYQFSHGYLGKDIVLTQQKMLQALGRIGRHNGKDAYSVRLRDNKQGDILFQPSSNNVESRNMNMLFSSVSTSS</sequence>
<evidence type="ECO:0000313" key="2">
    <source>
        <dbReference type="EMBL" id="QHT38823.1"/>
    </source>
</evidence>
<dbReference type="AlphaFoldDB" id="A0A6C0FDY6"/>
<dbReference type="SUPFAM" id="SSF52540">
    <property type="entry name" value="P-loop containing nucleoside triphosphate hydrolases"/>
    <property type="match status" value="2"/>
</dbReference>
<organism evidence="2">
    <name type="scientific">viral metagenome</name>
    <dbReference type="NCBI Taxonomy" id="1070528"/>
    <lineage>
        <taxon>unclassified sequences</taxon>
        <taxon>metagenomes</taxon>
        <taxon>organismal metagenomes</taxon>
    </lineage>
</organism>
<dbReference type="EMBL" id="MN738834">
    <property type="protein sequence ID" value="QHT38823.1"/>
    <property type="molecule type" value="Genomic_DNA"/>
</dbReference>
<reference evidence="2" key="1">
    <citation type="journal article" date="2020" name="Nature">
        <title>Giant virus diversity and host interactions through global metagenomics.</title>
        <authorList>
            <person name="Schulz F."/>
            <person name="Roux S."/>
            <person name="Paez-Espino D."/>
            <person name="Jungbluth S."/>
            <person name="Walsh D.A."/>
            <person name="Denef V.J."/>
            <person name="McMahon K.D."/>
            <person name="Konstantinidis K.T."/>
            <person name="Eloe-Fadrosh E.A."/>
            <person name="Kyrpides N.C."/>
            <person name="Woyke T."/>
        </authorList>
    </citation>
    <scope>NUCLEOTIDE SEQUENCE</scope>
    <source>
        <strain evidence="2">GVMAG-S-ERX556106-38</strain>
    </source>
</reference>
<dbReference type="InterPro" id="IPR027417">
    <property type="entry name" value="P-loop_NTPase"/>
</dbReference>
<name>A0A6C0FDY6_9ZZZZ</name>
<feature type="compositionally biased region" description="Basic and acidic residues" evidence="1">
    <location>
        <begin position="706"/>
        <end position="717"/>
    </location>
</feature>
<evidence type="ECO:0000256" key="1">
    <source>
        <dbReference type="SAM" id="MobiDB-lite"/>
    </source>
</evidence>
<proteinExistence type="predicted"/>
<accession>A0A6C0FDY6</accession>